<evidence type="ECO:0000313" key="2">
    <source>
        <dbReference type="EMBL" id="PWZ01696.1"/>
    </source>
</evidence>
<evidence type="ECO:0000256" key="1">
    <source>
        <dbReference type="SAM" id="MobiDB-lite"/>
    </source>
</evidence>
<dbReference type="Proteomes" id="UP000246740">
    <property type="component" value="Unassembled WGS sequence"/>
</dbReference>
<reference evidence="2 3" key="1">
    <citation type="journal article" date="2018" name="Mol. Biol. Evol.">
        <title>Broad Genomic Sampling Reveals a Smut Pathogenic Ancestry of the Fungal Clade Ustilaginomycotina.</title>
        <authorList>
            <person name="Kijpornyongpan T."/>
            <person name="Mondo S.J."/>
            <person name="Barry K."/>
            <person name="Sandor L."/>
            <person name="Lee J."/>
            <person name="Lipzen A."/>
            <person name="Pangilinan J."/>
            <person name="LaButti K."/>
            <person name="Hainaut M."/>
            <person name="Henrissat B."/>
            <person name="Grigoriev I.V."/>
            <person name="Spatafora J.W."/>
            <person name="Aime M.C."/>
        </authorList>
    </citation>
    <scope>NUCLEOTIDE SEQUENCE [LARGE SCALE GENOMIC DNA]</scope>
    <source>
        <strain evidence="2 3">MCA 3645</strain>
    </source>
</reference>
<feature type="region of interest" description="Disordered" evidence="1">
    <location>
        <begin position="1"/>
        <end position="26"/>
    </location>
</feature>
<evidence type="ECO:0000313" key="3">
    <source>
        <dbReference type="Proteomes" id="UP000246740"/>
    </source>
</evidence>
<gene>
    <name evidence="2" type="ORF">BCV70DRAFT_199132</name>
</gene>
<dbReference type="EMBL" id="KZ819190">
    <property type="protein sequence ID" value="PWZ01696.1"/>
    <property type="molecule type" value="Genomic_DNA"/>
</dbReference>
<dbReference type="AlphaFoldDB" id="A0A317XTN3"/>
<protein>
    <submittedName>
        <fullName evidence="2">Uncharacterized protein</fullName>
    </submittedName>
</protein>
<accession>A0A317XTN3</accession>
<dbReference type="InParanoid" id="A0A317XTN3"/>
<proteinExistence type="predicted"/>
<keyword evidence="3" id="KW-1185">Reference proteome</keyword>
<sequence>MAYLLGPRAASPFESPPYHTPEQGDLSSLWTPRWTTQKRYAPYAPLDSRCSIDATMHHQYCSPAA</sequence>
<name>A0A317XTN3_9BASI</name>
<organism evidence="2 3">
    <name type="scientific">Testicularia cyperi</name>
    <dbReference type="NCBI Taxonomy" id="1882483"/>
    <lineage>
        <taxon>Eukaryota</taxon>
        <taxon>Fungi</taxon>
        <taxon>Dikarya</taxon>
        <taxon>Basidiomycota</taxon>
        <taxon>Ustilaginomycotina</taxon>
        <taxon>Ustilaginomycetes</taxon>
        <taxon>Ustilaginales</taxon>
        <taxon>Anthracoideaceae</taxon>
        <taxon>Testicularia</taxon>
    </lineage>
</organism>